<dbReference type="SUPFAM" id="SSF110849">
    <property type="entry name" value="ParB/Sulfiredoxin"/>
    <property type="match status" value="1"/>
</dbReference>
<dbReference type="Gene3D" id="1.10.10.2830">
    <property type="match status" value="1"/>
</dbReference>
<dbReference type="AlphaFoldDB" id="A0A947GKG1"/>
<dbReference type="NCBIfam" id="TIGR00180">
    <property type="entry name" value="parB_part"/>
    <property type="match status" value="1"/>
</dbReference>
<evidence type="ECO:0000256" key="1">
    <source>
        <dbReference type="ARBA" id="ARBA00006295"/>
    </source>
</evidence>
<dbReference type="GO" id="GO:0003677">
    <property type="term" value="F:DNA binding"/>
    <property type="evidence" value="ECO:0007669"/>
    <property type="project" value="InterPro"/>
</dbReference>
<evidence type="ECO:0000259" key="2">
    <source>
        <dbReference type="SMART" id="SM00470"/>
    </source>
</evidence>
<accession>A0A947GKG1</accession>
<keyword evidence="4" id="KW-1185">Reference proteome</keyword>
<dbReference type="InterPro" id="IPR004437">
    <property type="entry name" value="ParB/RepB/Spo0J"/>
</dbReference>
<dbReference type="Pfam" id="PF02195">
    <property type="entry name" value="ParB_N"/>
    <property type="match status" value="1"/>
</dbReference>
<evidence type="ECO:0000313" key="3">
    <source>
        <dbReference type="EMBL" id="MBT9314081.1"/>
    </source>
</evidence>
<proteinExistence type="inferred from homology"/>
<evidence type="ECO:0000313" key="4">
    <source>
        <dbReference type="Proteomes" id="UP000717364"/>
    </source>
</evidence>
<dbReference type="GO" id="GO:0007059">
    <property type="term" value="P:chromosome segregation"/>
    <property type="evidence" value="ECO:0007669"/>
    <property type="project" value="TreeGrafter"/>
</dbReference>
<reference evidence="3" key="1">
    <citation type="submission" date="2020-11" db="EMBL/GenBank/DDBJ databases">
        <authorList>
            <person name="Konstantinou D."/>
            <person name="Gkelis S."/>
            <person name="Popin R."/>
            <person name="Fewer D."/>
            <person name="Sivonen K."/>
        </authorList>
    </citation>
    <scope>NUCLEOTIDE SEQUENCE</scope>
    <source>
        <strain evidence="3">TAU-MAC 1115</strain>
    </source>
</reference>
<dbReference type="InterPro" id="IPR050336">
    <property type="entry name" value="Chromosome_partition/occlusion"/>
</dbReference>
<dbReference type="Proteomes" id="UP000717364">
    <property type="component" value="Unassembled WGS sequence"/>
</dbReference>
<dbReference type="InterPro" id="IPR003115">
    <property type="entry name" value="ParB_N"/>
</dbReference>
<dbReference type="EMBL" id="JADOES010000002">
    <property type="protein sequence ID" value="MBT9314081.1"/>
    <property type="molecule type" value="Genomic_DNA"/>
</dbReference>
<protein>
    <submittedName>
        <fullName evidence="3">ParB/RepB/Spo0J family partition protein</fullName>
    </submittedName>
</protein>
<dbReference type="Gene3D" id="3.90.1530.30">
    <property type="match status" value="1"/>
</dbReference>
<comment type="similarity">
    <text evidence="1">Belongs to the ParB family.</text>
</comment>
<gene>
    <name evidence="3" type="ORF">IXB50_01410</name>
</gene>
<dbReference type="InterPro" id="IPR036086">
    <property type="entry name" value="ParB/Sulfiredoxin_sf"/>
</dbReference>
<dbReference type="SMART" id="SM00470">
    <property type="entry name" value="ParB"/>
    <property type="match status" value="1"/>
</dbReference>
<dbReference type="RefSeq" id="WP_215607151.1">
    <property type="nucleotide sequence ID" value="NZ_JADOES010000002.1"/>
</dbReference>
<dbReference type="PANTHER" id="PTHR33375">
    <property type="entry name" value="CHROMOSOME-PARTITIONING PROTEIN PARB-RELATED"/>
    <property type="match status" value="1"/>
</dbReference>
<dbReference type="PANTHER" id="PTHR33375:SF7">
    <property type="entry name" value="CHROMOSOME 2-PARTITIONING PROTEIN PARB-RELATED"/>
    <property type="match status" value="1"/>
</dbReference>
<organism evidence="3 4">
    <name type="scientific">Leptothoe spongobia TAU-MAC 1115</name>
    <dbReference type="NCBI Taxonomy" id="1967444"/>
    <lineage>
        <taxon>Bacteria</taxon>
        <taxon>Bacillati</taxon>
        <taxon>Cyanobacteriota</taxon>
        <taxon>Cyanophyceae</taxon>
        <taxon>Nodosilineales</taxon>
        <taxon>Cymatolegaceae</taxon>
        <taxon>Leptothoe</taxon>
        <taxon>Leptothoe spongobia</taxon>
    </lineage>
</organism>
<reference evidence="3" key="2">
    <citation type="journal article" date="2021" name="Mar. Drugs">
        <title>Genome Reduction and Secondary Metabolism of the Marine Sponge-Associated Cyanobacterium Leptothoe.</title>
        <authorList>
            <person name="Konstantinou D."/>
            <person name="Popin R.V."/>
            <person name="Fewer D.P."/>
            <person name="Sivonen K."/>
            <person name="Gkelis S."/>
        </authorList>
    </citation>
    <scope>NUCLEOTIDE SEQUENCE</scope>
    <source>
        <strain evidence="3">TAU-MAC 1115</strain>
    </source>
</reference>
<name>A0A947GKG1_9CYAN</name>
<sequence length="343" mass="39430">MFNDDLKNLSTTSTIQLSDGQSDSLIFPIIESQEHIEGDKQWLNKRRLDHEPMEQWLAVANIQPGTLQSRQYFDESEIDNLAKSFRENGFKGILNVRPLDNEQYELIAGERRWRAAQKAGIEKVLCLVNQFSDEEALQFSLIENVKRVDLSKLEETMAILRLIEIRYGLSQAQAAKIIRTEGHPDKRSRCDVAPSQALQNIESVLQSFNIELQTFRTRNLRSLTLSDELIQAHLKGQISWSVALELHKLKDAIARQTLLNEILNRESASFRWVQQQVKELRAQLTEPGQQTPVSFGKRIRAVAKQVKEVESQLNVTQRQQLETILQKLDDFLKHTDKVSSDSN</sequence>
<dbReference type="GO" id="GO:0005694">
    <property type="term" value="C:chromosome"/>
    <property type="evidence" value="ECO:0007669"/>
    <property type="project" value="TreeGrafter"/>
</dbReference>
<comment type="caution">
    <text evidence="3">The sequence shown here is derived from an EMBL/GenBank/DDBJ whole genome shotgun (WGS) entry which is preliminary data.</text>
</comment>
<feature type="domain" description="ParB-like N-terminal" evidence="2">
    <location>
        <begin position="55"/>
        <end position="145"/>
    </location>
</feature>